<evidence type="ECO:0000313" key="3">
    <source>
        <dbReference type="EMBL" id="GGO45471.1"/>
    </source>
</evidence>
<reference evidence="4" key="1">
    <citation type="journal article" date="2019" name="Int. J. Syst. Evol. Microbiol.">
        <title>The Global Catalogue of Microorganisms (GCM) 10K type strain sequencing project: providing services to taxonomists for standard genome sequencing and annotation.</title>
        <authorList>
            <consortium name="The Broad Institute Genomics Platform"/>
            <consortium name="The Broad Institute Genome Sequencing Center for Infectious Disease"/>
            <person name="Wu L."/>
            <person name="Ma J."/>
        </authorList>
    </citation>
    <scope>NUCLEOTIDE SEQUENCE [LARGE SCALE GENOMIC DNA]</scope>
    <source>
        <strain evidence="4">CGMCC 4.7178</strain>
    </source>
</reference>
<keyword evidence="4" id="KW-1185">Reference proteome</keyword>
<gene>
    <name evidence="3" type="ORF">GCM10012287_13490</name>
</gene>
<evidence type="ECO:0000256" key="1">
    <source>
        <dbReference type="SAM" id="MobiDB-lite"/>
    </source>
</evidence>
<feature type="region of interest" description="Disordered" evidence="1">
    <location>
        <begin position="281"/>
        <end position="331"/>
    </location>
</feature>
<keyword evidence="2" id="KW-1133">Transmembrane helix</keyword>
<keyword evidence="2" id="KW-0812">Transmembrane</keyword>
<keyword evidence="2" id="KW-0472">Membrane</keyword>
<accession>A0ABQ2M0P9</accession>
<sequence>MRAMSVSASLDESTVSLEPGSEAALPVQVLNSGTTVEEVRFEVVGPCAGWAAVEPESLSLYPGASGTATITLHPPRSSSVMPGETPLGLRVIPTSDPAQTVVPERSVEILPFSDVTSEIVPRASHSAWRGRHEVAVDNRGNTHASFDLEAREETERARLVFEPAQLDVPPGEAKFAKLRVRPVQRVWRGAPVTHPFQVLVAQRPLGDGAEPAMPVVLDGTYEQEAILPRWLPRVLIAAVLLVGLLAGLWYGLLRPTVRSAAKEAITPEAINSAEAERAKNAAAGGKGAGGGANSGASGSGGQSSGRNGGGANGSGGAGGGGGGGAPKSARVQVKDSVGGGATDKTAYTVESGKVFSLTDIVVQNPQGDSGTVVVSSEDGQVLDLALENFRDSDYHFVTPIEVSAGGKITISITCRQVGKPVKAPKPSQCSESLFLGGSLSDAKGG</sequence>
<name>A0ABQ2M0P9_9ACTN</name>
<protein>
    <recommendedName>
        <fullName evidence="5">Hydrolytic protein</fullName>
    </recommendedName>
</protein>
<evidence type="ECO:0000313" key="4">
    <source>
        <dbReference type="Proteomes" id="UP000631535"/>
    </source>
</evidence>
<feature type="transmembrane region" description="Helical" evidence="2">
    <location>
        <begin position="230"/>
        <end position="252"/>
    </location>
</feature>
<evidence type="ECO:0008006" key="5">
    <source>
        <dbReference type="Google" id="ProtNLM"/>
    </source>
</evidence>
<dbReference type="Proteomes" id="UP000631535">
    <property type="component" value="Unassembled WGS sequence"/>
</dbReference>
<comment type="caution">
    <text evidence="3">The sequence shown here is derived from an EMBL/GenBank/DDBJ whole genome shotgun (WGS) entry which is preliminary data.</text>
</comment>
<proteinExistence type="predicted"/>
<feature type="compositionally biased region" description="Gly residues" evidence="1">
    <location>
        <begin position="284"/>
        <end position="325"/>
    </location>
</feature>
<dbReference type="EMBL" id="BMMP01000003">
    <property type="protein sequence ID" value="GGO45471.1"/>
    <property type="molecule type" value="Genomic_DNA"/>
</dbReference>
<evidence type="ECO:0000256" key="2">
    <source>
        <dbReference type="SAM" id="Phobius"/>
    </source>
</evidence>
<organism evidence="3 4">
    <name type="scientific">Streptomyces daqingensis</name>
    <dbReference type="NCBI Taxonomy" id="1472640"/>
    <lineage>
        <taxon>Bacteria</taxon>
        <taxon>Bacillati</taxon>
        <taxon>Actinomycetota</taxon>
        <taxon>Actinomycetes</taxon>
        <taxon>Kitasatosporales</taxon>
        <taxon>Streptomycetaceae</taxon>
        <taxon>Streptomyces</taxon>
    </lineage>
</organism>